<gene>
    <name evidence="2" type="ORF">NOCA2150015</name>
</gene>
<proteinExistence type="predicted"/>
<protein>
    <recommendedName>
        <fullName evidence="1">ARB-07466-like C-terminal domain-containing protein</fullName>
    </recommendedName>
</protein>
<organism evidence="2">
    <name type="scientific">metagenome</name>
    <dbReference type="NCBI Taxonomy" id="256318"/>
    <lineage>
        <taxon>unclassified sequences</taxon>
        <taxon>metagenomes</taxon>
    </lineage>
</organism>
<feature type="domain" description="ARB-07466-like C-terminal" evidence="1">
    <location>
        <begin position="194"/>
        <end position="291"/>
    </location>
</feature>
<sequence>MADHRHKRVTNARRKMPKAVAVSAPLAMAATVVAVSAGVIFGSPVSPALVADAEPSSLGTLAASSLGAQRSPEVSRDHGRAYLDPSQVASIDARADLKAARAATAKAIKNADTRLWATTDLNLWSESGKDAENLGEVAAGDKVLVTGRKAEGRTEIVLKGKSRWVTSGYFSDEKPVAAAAGLSMAPCPDPGVENGLTSGAVYVYRSVCHAFPQITSYGGWDNHGEHSSGRALDIMTSDSQLGTAIAEFLQSHAAELNLYDILWQQHIWTPVRSSEGWRSMPSRGSSTANHYDHVHVSVN</sequence>
<evidence type="ECO:0000259" key="1">
    <source>
        <dbReference type="Pfam" id="PF26571"/>
    </source>
</evidence>
<dbReference type="AlphaFoldDB" id="A0A2P2BX29"/>
<dbReference type="EMBL" id="CZKA01000007">
    <property type="protein sequence ID" value="CUR54273.1"/>
    <property type="molecule type" value="Genomic_DNA"/>
</dbReference>
<evidence type="ECO:0000313" key="2">
    <source>
        <dbReference type="EMBL" id="CUR54273.1"/>
    </source>
</evidence>
<dbReference type="Pfam" id="PF26571">
    <property type="entry name" value="VldE"/>
    <property type="match status" value="1"/>
</dbReference>
<dbReference type="InterPro" id="IPR058593">
    <property type="entry name" value="ARB_07466-like_C"/>
</dbReference>
<name>A0A2P2BX29_9ZZZZ</name>
<reference evidence="2" key="1">
    <citation type="submission" date="2015-08" db="EMBL/GenBank/DDBJ databases">
        <authorList>
            <person name="Babu N.S."/>
            <person name="Beckwith C.J."/>
            <person name="Beseler K.G."/>
            <person name="Brison A."/>
            <person name="Carone J.V."/>
            <person name="Caskin T.P."/>
            <person name="Diamond M."/>
            <person name="Durham M.E."/>
            <person name="Foxe J.M."/>
            <person name="Go M."/>
            <person name="Henderson B.A."/>
            <person name="Jones I.B."/>
            <person name="McGettigan J.A."/>
            <person name="Micheletti S.J."/>
            <person name="Nasrallah M.E."/>
            <person name="Ortiz D."/>
            <person name="Piller C.R."/>
            <person name="Privatt S.R."/>
            <person name="Schneider S.L."/>
            <person name="Sharp S."/>
            <person name="Smith T.C."/>
            <person name="Stanton J.D."/>
            <person name="Ullery H.E."/>
            <person name="Wilson R.J."/>
            <person name="Serrano M.G."/>
            <person name="Buck G."/>
            <person name="Lee V."/>
            <person name="Wang Y."/>
            <person name="Carvalho R."/>
            <person name="Voegtly L."/>
            <person name="Shi R."/>
            <person name="Duckworth R."/>
            <person name="Johnson A."/>
            <person name="Loviza R."/>
            <person name="Walstead R."/>
            <person name="Shah Z."/>
            <person name="Kiflezghi M."/>
            <person name="Wade K."/>
            <person name="Ball S.L."/>
            <person name="Bradley K.W."/>
            <person name="Asai D.J."/>
            <person name="Bowman C.A."/>
            <person name="Russell D.A."/>
            <person name="Pope W.H."/>
            <person name="Jacobs-Sera D."/>
            <person name="Hendrix R.W."/>
            <person name="Hatfull G.F."/>
        </authorList>
    </citation>
    <scope>NUCLEOTIDE SEQUENCE</scope>
</reference>
<accession>A0A2P2BX29</accession>